<reference evidence="2 3" key="1">
    <citation type="submission" date="2019-03" db="EMBL/GenBank/DDBJ databases">
        <title>Single cell metagenomics reveals metabolic interactions within the superorganism composed of flagellate Streblomastix strix and complex community of Bacteroidetes bacteria on its surface.</title>
        <authorList>
            <person name="Treitli S.C."/>
            <person name="Kolisko M."/>
            <person name="Husnik F."/>
            <person name="Keeling P."/>
            <person name="Hampl V."/>
        </authorList>
    </citation>
    <scope>NUCLEOTIDE SEQUENCE [LARGE SCALE GENOMIC DNA]</scope>
    <source>
        <strain evidence="2">ST1C</strain>
    </source>
</reference>
<protein>
    <submittedName>
        <fullName evidence="2">Uncharacterized protein</fullName>
    </submittedName>
</protein>
<gene>
    <name evidence="2" type="ORF">EZS28_051116</name>
</gene>
<organism evidence="2 3">
    <name type="scientific">Streblomastix strix</name>
    <dbReference type="NCBI Taxonomy" id="222440"/>
    <lineage>
        <taxon>Eukaryota</taxon>
        <taxon>Metamonada</taxon>
        <taxon>Preaxostyla</taxon>
        <taxon>Oxymonadida</taxon>
        <taxon>Streblomastigidae</taxon>
        <taxon>Streblomastix</taxon>
    </lineage>
</organism>
<dbReference type="Proteomes" id="UP000324800">
    <property type="component" value="Unassembled WGS sequence"/>
</dbReference>
<evidence type="ECO:0000313" key="3">
    <source>
        <dbReference type="Proteomes" id="UP000324800"/>
    </source>
</evidence>
<dbReference type="EMBL" id="SNRW01038282">
    <property type="protein sequence ID" value="KAA6353357.1"/>
    <property type="molecule type" value="Genomic_DNA"/>
</dbReference>
<evidence type="ECO:0000256" key="1">
    <source>
        <dbReference type="SAM" id="MobiDB-lite"/>
    </source>
</evidence>
<dbReference type="AlphaFoldDB" id="A0A5J4T562"/>
<proteinExistence type="predicted"/>
<accession>A0A5J4T562</accession>
<feature type="compositionally biased region" description="Polar residues" evidence="1">
    <location>
        <begin position="243"/>
        <end position="256"/>
    </location>
</feature>
<feature type="non-terminal residue" evidence="2">
    <location>
        <position position="256"/>
    </location>
</feature>
<name>A0A5J4T562_9EUKA</name>
<evidence type="ECO:0000313" key="2">
    <source>
        <dbReference type="EMBL" id="KAA6353357.1"/>
    </source>
</evidence>
<comment type="caution">
    <text evidence="2">The sequence shown here is derived from an EMBL/GenBank/DDBJ whole genome shotgun (WGS) entry which is preliminary data.</text>
</comment>
<feature type="region of interest" description="Disordered" evidence="1">
    <location>
        <begin position="191"/>
        <end position="256"/>
    </location>
</feature>
<feature type="compositionally biased region" description="Basic and acidic residues" evidence="1">
    <location>
        <begin position="221"/>
        <end position="230"/>
    </location>
</feature>
<sequence>MKTKLKVVQSQKTPFHSYDLNRILKQTQTQTQITQVHFTLHLTNLLHHTLNNTHYNIHWKKTLAILRIISPGDPRGYKEKEPEPKQPKLQQYTGLMDVIEKFHEIMKPIVEEEKEKPKAMFHGQYKHYSNKGGPLFFYPPKNYRPTPIPRPKDLILSEEQWKQFDGDIREGVVPYSVIDLITFAAEQIELSETQSEDQEQLSNDIERIVADGSDDNEDNDQSEHVIEPKHVTNGNDGLRKNDSGTQLQATVNGEAN</sequence>